<gene>
    <name evidence="6" type="ORF">EB796_000964</name>
</gene>
<keyword evidence="4" id="KW-0539">Nucleus</keyword>
<evidence type="ECO:0000256" key="3">
    <source>
        <dbReference type="ARBA" id="ARBA00015405"/>
    </source>
</evidence>
<dbReference type="GO" id="GO:0006261">
    <property type="term" value="P:DNA-templated DNA replication"/>
    <property type="evidence" value="ECO:0007669"/>
    <property type="project" value="TreeGrafter"/>
</dbReference>
<reference evidence="6" key="1">
    <citation type="submission" date="2020-06" db="EMBL/GenBank/DDBJ databases">
        <title>Draft genome of Bugula neritina, a colonial animal packing powerful symbionts and potential medicines.</title>
        <authorList>
            <person name="Rayko M."/>
        </authorList>
    </citation>
    <scope>NUCLEOTIDE SEQUENCE [LARGE SCALE GENOMIC DNA]</scope>
    <source>
        <strain evidence="6">Kwan_BN1</strain>
    </source>
</reference>
<dbReference type="GO" id="GO:0003682">
    <property type="term" value="F:chromatin binding"/>
    <property type="evidence" value="ECO:0007669"/>
    <property type="project" value="TreeGrafter"/>
</dbReference>
<protein>
    <recommendedName>
        <fullName evidence="3">Mini-chromosome maintenance complex-binding protein</fullName>
    </recommendedName>
</protein>
<evidence type="ECO:0000256" key="5">
    <source>
        <dbReference type="SAM" id="MobiDB-lite"/>
    </source>
</evidence>
<proteinExistence type="inferred from homology"/>
<comment type="subcellular location">
    <subcellularLocation>
        <location evidence="1">Nucleus</location>
    </subcellularLocation>
</comment>
<sequence>MPGIRDWIGEPLYFVSSYLDQFSADQYREKTLNFFTKNITSTEESKQWIPSFNSTPLDNIKCNSLVRFRCMVQDMFGPELYYDVFDTENTATGERKLLTGRYQDVTSENGHQAMCMAPDVSCSSAPSQGFKRSLEDDVGEEMELQATDDSSKRSRSAPATGKCYLAFTIFKL</sequence>
<name>A0A7J7KRG5_BUGNE</name>
<evidence type="ECO:0000256" key="1">
    <source>
        <dbReference type="ARBA" id="ARBA00004123"/>
    </source>
</evidence>
<comment type="caution">
    <text evidence="6">The sequence shown here is derived from an EMBL/GenBank/DDBJ whole genome shotgun (WGS) entry which is preliminary data.</text>
</comment>
<evidence type="ECO:0000256" key="4">
    <source>
        <dbReference type="ARBA" id="ARBA00023242"/>
    </source>
</evidence>
<evidence type="ECO:0000256" key="2">
    <source>
        <dbReference type="ARBA" id="ARBA00007925"/>
    </source>
</evidence>
<dbReference type="Pfam" id="PF09739">
    <property type="entry name" value="MCM_bind"/>
    <property type="match status" value="1"/>
</dbReference>
<comment type="similarity">
    <text evidence="2">Belongs to the MCMBP family.</text>
</comment>
<keyword evidence="7" id="KW-1185">Reference proteome</keyword>
<dbReference type="PANTHER" id="PTHR13489:SF0">
    <property type="entry name" value="MINI-CHROMOSOME MAINTENANCE COMPLEX-BINDING PROTEIN"/>
    <property type="match status" value="1"/>
</dbReference>
<dbReference type="OrthoDB" id="329666at2759"/>
<dbReference type="EMBL" id="VXIV02000107">
    <property type="protein sequence ID" value="KAF6040729.1"/>
    <property type="molecule type" value="Genomic_DNA"/>
</dbReference>
<organism evidence="6 7">
    <name type="scientific">Bugula neritina</name>
    <name type="common">Brown bryozoan</name>
    <name type="synonym">Sertularia neritina</name>
    <dbReference type="NCBI Taxonomy" id="10212"/>
    <lineage>
        <taxon>Eukaryota</taxon>
        <taxon>Metazoa</taxon>
        <taxon>Spiralia</taxon>
        <taxon>Lophotrochozoa</taxon>
        <taxon>Bryozoa</taxon>
        <taxon>Gymnolaemata</taxon>
        <taxon>Cheilostomatida</taxon>
        <taxon>Flustrina</taxon>
        <taxon>Buguloidea</taxon>
        <taxon>Bugulidae</taxon>
        <taxon>Bugula</taxon>
    </lineage>
</organism>
<dbReference type="AlphaFoldDB" id="A0A7J7KRG5"/>
<dbReference type="Proteomes" id="UP000593567">
    <property type="component" value="Unassembled WGS sequence"/>
</dbReference>
<feature type="region of interest" description="Disordered" evidence="5">
    <location>
        <begin position="126"/>
        <end position="158"/>
    </location>
</feature>
<evidence type="ECO:0000313" key="7">
    <source>
        <dbReference type="Proteomes" id="UP000593567"/>
    </source>
</evidence>
<evidence type="ECO:0000313" key="6">
    <source>
        <dbReference type="EMBL" id="KAF6040729.1"/>
    </source>
</evidence>
<dbReference type="InterPro" id="IPR019140">
    <property type="entry name" value="MCM_complex-bd"/>
</dbReference>
<dbReference type="GO" id="GO:0005634">
    <property type="term" value="C:nucleus"/>
    <property type="evidence" value="ECO:0007669"/>
    <property type="project" value="UniProtKB-SubCell"/>
</dbReference>
<dbReference type="PANTHER" id="PTHR13489">
    <property type="entry name" value="MINI-CHROMOSOME MAINTENANCE COMPLEX-BINDING PROTEIN"/>
    <property type="match status" value="1"/>
</dbReference>
<accession>A0A7J7KRG5</accession>